<evidence type="ECO:0000259" key="1">
    <source>
        <dbReference type="SMART" id="SM00760"/>
    </source>
</evidence>
<dbReference type="Proteomes" id="UP000474758">
    <property type="component" value="Unassembled WGS sequence"/>
</dbReference>
<dbReference type="GO" id="GO:0003688">
    <property type="term" value="F:DNA replication origin binding"/>
    <property type="evidence" value="ECO:0007669"/>
    <property type="project" value="TreeGrafter"/>
</dbReference>
<dbReference type="GO" id="GO:0006270">
    <property type="term" value="P:DNA replication initiation"/>
    <property type="evidence" value="ECO:0007669"/>
    <property type="project" value="InterPro"/>
</dbReference>
<gene>
    <name evidence="2" type="ORF">G5V65_11245</name>
</gene>
<dbReference type="EMBL" id="JAALFE010000010">
    <property type="protein sequence ID" value="NGQ91472.1"/>
    <property type="molecule type" value="Genomic_DNA"/>
</dbReference>
<dbReference type="PANTHER" id="PTHR30050">
    <property type="entry name" value="CHROMOSOMAL REPLICATION INITIATOR PROTEIN DNAA"/>
    <property type="match status" value="1"/>
</dbReference>
<proteinExistence type="predicted"/>
<dbReference type="CDD" id="cd06571">
    <property type="entry name" value="Bac_DnaA_C"/>
    <property type="match status" value="1"/>
</dbReference>
<dbReference type="GO" id="GO:0005886">
    <property type="term" value="C:plasma membrane"/>
    <property type="evidence" value="ECO:0007669"/>
    <property type="project" value="TreeGrafter"/>
</dbReference>
<reference evidence="2 3" key="1">
    <citation type="submission" date="2020-02" db="EMBL/GenBank/DDBJ databases">
        <title>Rhodobacter translucens sp. nov., a novel bacterium isolated from activated sludge.</title>
        <authorList>
            <person name="Liu J."/>
        </authorList>
    </citation>
    <scope>NUCLEOTIDE SEQUENCE [LARGE SCALE GENOMIC DNA]</scope>
    <source>
        <strain evidence="2 3">HX-7-19</strain>
    </source>
</reference>
<comment type="caution">
    <text evidence="2">The sequence shown here is derived from an EMBL/GenBank/DDBJ whole genome shotgun (WGS) entry which is preliminary data.</text>
</comment>
<dbReference type="PANTHER" id="PTHR30050:SF2">
    <property type="entry name" value="CHROMOSOMAL REPLICATION INITIATOR PROTEIN DNAA"/>
    <property type="match status" value="1"/>
</dbReference>
<keyword evidence="3" id="KW-1185">Reference proteome</keyword>
<protein>
    <recommendedName>
        <fullName evidence="1">Chromosomal replication initiator DnaA C-terminal domain-containing protein</fullName>
    </recommendedName>
</protein>
<name>A0A6M1TZ22_9RHOB</name>
<dbReference type="GO" id="GO:0006275">
    <property type="term" value="P:regulation of DNA replication"/>
    <property type="evidence" value="ECO:0007669"/>
    <property type="project" value="InterPro"/>
</dbReference>
<dbReference type="SUPFAM" id="SSF48295">
    <property type="entry name" value="TrpR-like"/>
    <property type="match status" value="1"/>
</dbReference>
<dbReference type="GO" id="GO:0005524">
    <property type="term" value="F:ATP binding"/>
    <property type="evidence" value="ECO:0007669"/>
    <property type="project" value="InterPro"/>
</dbReference>
<dbReference type="AlphaFoldDB" id="A0A6M1TZ22"/>
<dbReference type="SMART" id="SM00760">
    <property type="entry name" value="Bac_DnaA_C"/>
    <property type="match status" value="1"/>
</dbReference>
<sequence>MTYVLSPEAIAACQSVFVQHKNTALLIVDAVSEQTGIPAKRILSPRRDAATCRARQIVMYEARQAGLSLMQIGDALGRDHTSVMHGIRAEKKRRGA</sequence>
<evidence type="ECO:0000313" key="2">
    <source>
        <dbReference type="EMBL" id="NGQ91472.1"/>
    </source>
</evidence>
<feature type="domain" description="Chromosomal replication initiator DnaA C-terminal" evidence="1">
    <location>
        <begin position="23"/>
        <end position="90"/>
    </location>
</feature>
<accession>A0A6M1TZ22</accession>
<dbReference type="InterPro" id="IPR013159">
    <property type="entry name" value="DnaA_C"/>
</dbReference>
<dbReference type="Pfam" id="PF08299">
    <property type="entry name" value="Bac_DnaA_C"/>
    <property type="match status" value="1"/>
</dbReference>
<dbReference type="InterPro" id="IPR010921">
    <property type="entry name" value="Trp_repressor/repl_initiator"/>
</dbReference>
<dbReference type="Gene3D" id="1.10.1750.10">
    <property type="match status" value="1"/>
</dbReference>
<dbReference type="RefSeq" id="WP_165050057.1">
    <property type="nucleotide sequence ID" value="NZ_JAALFE010000010.1"/>
</dbReference>
<evidence type="ECO:0000313" key="3">
    <source>
        <dbReference type="Proteomes" id="UP000474758"/>
    </source>
</evidence>
<organism evidence="2 3">
    <name type="scientific">Paragemmobacter kunshanensis</name>
    <dbReference type="NCBI Taxonomy" id="2583234"/>
    <lineage>
        <taxon>Bacteria</taxon>
        <taxon>Pseudomonadati</taxon>
        <taxon>Pseudomonadota</taxon>
        <taxon>Alphaproteobacteria</taxon>
        <taxon>Rhodobacterales</taxon>
        <taxon>Paracoccaceae</taxon>
        <taxon>Paragemmobacter</taxon>
    </lineage>
</organism>